<proteinExistence type="predicted"/>
<comment type="caution">
    <text evidence="1">The sequence shown here is derived from an EMBL/GenBank/DDBJ whole genome shotgun (WGS) entry which is preliminary data.</text>
</comment>
<dbReference type="Proteomes" id="UP000790709">
    <property type="component" value="Unassembled WGS sequence"/>
</dbReference>
<protein>
    <submittedName>
        <fullName evidence="1">Uncharacterized protein</fullName>
    </submittedName>
</protein>
<dbReference type="EMBL" id="MU266374">
    <property type="protein sequence ID" value="KAH7926976.1"/>
    <property type="molecule type" value="Genomic_DNA"/>
</dbReference>
<evidence type="ECO:0000313" key="2">
    <source>
        <dbReference type="Proteomes" id="UP000790709"/>
    </source>
</evidence>
<organism evidence="1 2">
    <name type="scientific">Leucogyrophana mollusca</name>
    <dbReference type="NCBI Taxonomy" id="85980"/>
    <lineage>
        <taxon>Eukaryota</taxon>
        <taxon>Fungi</taxon>
        <taxon>Dikarya</taxon>
        <taxon>Basidiomycota</taxon>
        <taxon>Agaricomycotina</taxon>
        <taxon>Agaricomycetes</taxon>
        <taxon>Agaricomycetidae</taxon>
        <taxon>Boletales</taxon>
        <taxon>Boletales incertae sedis</taxon>
        <taxon>Leucogyrophana</taxon>
    </lineage>
</organism>
<evidence type="ECO:0000313" key="1">
    <source>
        <dbReference type="EMBL" id="KAH7926976.1"/>
    </source>
</evidence>
<gene>
    <name evidence="1" type="ORF">BV22DRAFT_1111384</name>
</gene>
<reference evidence="1" key="1">
    <citation type="journal article" date="2021" name="New Phytol.">
        <title>Evolutionary innovations through gain and loss of genes in the ectomycorrhizal Boletales.</title>
        <authorList>
            <person name="Wu G."/>
            <person name="Miyauchi S."/>
            <person name="Morin E."/>
            <person name="Kuo A."/>
            <person name="Drula E."/>
            <person name="Varga T."/>
            <person name="Kohler A."/>
            <person name="Feng B."/>
            <person name="Cao Y."/>
            <person name="Lipzen A."/>
            <person name="Daum C."/>
            <person name="Hundley H."/>
            <person name="Pangilinan J."/>
            <person name="Johnson J."/>
            <person name="Barry K."/>
            <person name="LaButti K."/>
            <person name="Ng V."/>
            <person name="Ahrendt S."/>
            <person name="Min B."/>
            <person name="Choi I.G."/>
            <person name="Park H."/>
            <person name="Plett J.M."/>
            <person name="Magnuson J."/>
            <person name="Spatafora J.W."/>
            <person name="Nagy L.G."/>
            <person name="Henrissat B."/>
            <person name="Grigoriev I.V."/>
            <person name="Yang Z.L."/>
            <person name="Xu J."/>
            <person name="Martin F.M."/>
        </authorList>
    </citation>
    <scope>NUCLEOTIDE SEQUENCE</scope>
    <source>
        <strain evidence="1">KUC20120723A-06</strain>
    </source>
</reference>
<accession>A0ACB8BM42</accession>
<name>A0ACB8BM42_9AGAM</name>
<sequence>MLAVDSYDAISTQVKLTCIPEDATGLERIILAAQGDLQRLLSAFFARPILVERVYANTPSRQTPASPRNPITQTRQVHLTCASCIVCVATSTVTITSPNVERVFLDEHFPIGQTFRHLHRIPEFSLLGVETQEVGGKRELRRTYRLETEGFVAQILEVFPDRDMFVLGEGWLTKGQFKKVVSSVSKGSFEPLRVTLKRTARGLCCLLLLYLLILRQG</sequence>
<keyword evidence="2" id="KW-1185">Reference proteome</keyword>